<reference evidence="2" key="1">
    <citation type="submission" date="2013-12" db="EMBL/GenBank/DDBJ databases">
        <title>The Genome Sequence of Aphanomyces astaci APO3.</title>
        <authorList>
            <consortium name="The Broad Institute Genomics Platform"/>
            <person name="Russ C."/>
            <person name="Tyler B."/>
            <person name="van West P."/>
            <person name="Dieguez-Uribeondo J."/>
            <person name="Young S.K."/>
            <person name="Zeng Q."/>
            <person name="Gargeya S."/>
            <person name="Fitzgerald M."/>
            <person name="Abouelleil A."/>
            <person name="Alvarado L."/>
            <person name="Chapman S.B."/>
            <person name="Gainer-Dewar J."/>
            <person name="Goldberg J."/>
            <person name="Griggs A."/>
            <person name="Gujja S."/>
            <person name="Hansen M."/>
            <person name="Howarth C."/>
            <person name="Imamovic A."/>
            <person name="Ireland A."/>
            <person name="Larimer J."/>
            <person name="McCowan C."/>
            <person name="Murphy C."/>
            <person name="Pearson M."/>
            <person name="Poon T.W."/>
            <person name="Priest M."/>
            <person name="Roberts A."/>
            <person name="Saif S."/>
            <person name="Shea T."/>
            <person name="Sykes S."/>
            <person name="Wortman J."/>
            <person name="Nusbaum C."/>
            <person name="Birren B."/>
        </authorList>
    </citation>
    <scope>NUCLEOTIDE SEQUENCE [LARGE SCALE GENOMIC DNA]</scope>
    <source>
        <strain evidence="2">APO3</strain>
    </source>
</reference>
<dbReference type="GeneID" id="20803518"/>
<dbReference type="EMBL" id="KI913115">
    <property type="protein sequence ID" value="ETV88216.1"/>
    <property type="molecule type" value="Genomic_DNA"/>
</dbReference>
<gene>
    <name evidence="2" type="ORF">H257_01522</name>
</gene>
<feature type="region of interest" description="Disordered" evidence="1">
    <location>
        <begin position="35"/>
        <end position="89"/>
    </location>
</feature>
<dbReference type="RefSeq" id="XP_009823079.1">
    <property type="nucleotide sequence ID" value="XM_009824777.1"/>
</dbReference>
<organism evidence="2">
    <name type="scientific">Aphanomyces astaci</name>
    <name type="common">Crayfish plague agent</name>
    <dbReference type="NCBI Taxonomy" id="112090"/>
    <lineage>
        <taxon>Eukaryota</taxon>
        <taxon>Sar</taxon>
        <taxon>Stramenopiles</taxon>
        <taxon>Oomycota</taxon>
        <taxon>Saprolegniomycetes</taxon>
        <taxon>Saprolegniales</taxon>
        <taxon>Verrucalvaceae</taxon>
        <taxon>Aphanomyces</taxon>
    </lineage>
</organism>
<protein>
    <submittedName>
        <fullName evidence="2">Uncharacterized protein</fullName>
    </submittedName>
</protein>
<proteinExistence type="predicted"/>
<feature type="compositionally biased region" description="Basic and acidic residues" evidence="1">
    <location>
        <begin position="63"/>
        <end position="81"/>
    </location>
</feature>
<dbReference type="VEuPathDB" id="FungiDB:H257_01522"/>
<evidence type="ECO:0000256" key="1">
    <source>
        <dbReference type="SAM" id="MobiDB-lite"/>
    </source>
</evidence>
<name>W4H9H5_APHAT</name>
<sequence>MLPWFVSAHTDRIAILQVNLSRHQRLNVITANAPHMGAHHPKHTTSTTHSAPLPASSSNTTHSWRDPERTPNLIHGRELVKGKYSQSLD</sequence>
<dbReference type="AlphaFoldDB" id="W4H9H5"/>
<evidence type="ECO:0000313" key="2">
    <source>
        <dbReference type="EMBL" id="ETV88216.1"/>
    </source>
</evidence>
<accession>W4H9H5</accession>